<evidence type="ECO:0000256" key="1">
    <source>
        <dbReference type="ARBA" id="ARBA00022679"/>
    </source>
</evidence>
<dbReference type="Pfam" id="PF08545">
    <property type="entry name" value="ACP_syn_III"/>
    <property type="match status" value="1"/>
</dbReference>
<sequence>MPIARIADIAGYLPETILGNEELGSLYPGWSADKIFDKTGIRQRRIAGPDETAGDLAARAAEALFARGAVSAGDVDFIILCTQAPDHVLPSTSCILQHRLGIRTSAGALDVNLGCSGFVYCLSLARGLIETGAARCVLVLTADTYSKYIHPLDKSVRTLFGDGAAATAVVAGEGEGAAIGPFVFGTDGRGSDKLIVETGGFRRRRSDATAAEYTDDSGNVRSRDHLYMAGADVMAFSLREVPRAAAALLDKAGMEKSDIDYFVLHQANRFMLESLRKKLGVDAARFPIHVEECGNTVSSTIPLALVAMREAGALRTRKTLMLLGFGVGYSWAGCLLTLEQDKP</sequence>
<evidence type="ECO:0000259" key="4">
    <source>
        <dbReference type="Pfam" id="PF08545"/>
    </source>
</evidence>
<dbReference type="InterPro" id="IPR016039">
    <property type="entry name" value="Thiolase-like"/>
</dbReference>
<dbReference type="STRING" id="1164594.SAMN05216204_103195"/>
<keyword evidence="6" id="KW-1185">Reference proteome</keyword>
<dbReference type="Proteomes" id="UP000198639">
    <property type="component" value="Unassembled WGS sequence"/>
</dbReference>
<dbReference type="InterPro" id="IPR013751">
    <property type="entry name" value="ACP_syn_III_N"/>
</dbReference>
<dbReference type="AlphaFoldDB" id="A0A1I1G427"/>
<dbReference type="NCBIfam" id="NF006829">
    <property type="entry name" value="PRK09352.1"/>
    <property type="match status" value="1"/>
</dbReference>
<dbReference type="GO" id="GO:0006633">
    <property type="term" value="P:fatty acid biosynthetic process"/>
    <property type="evidence" value="ECO:0007669"/>
    <property type="project" value="InterPro"/>
</dbReference>
<evidence type="ECO:0000313" key="6">
    <source>
        <dbReference type="Proteomes" id="UP000198639"/>
    </source>
</evidence>
<evidence type="ECO:0000313" key="5">
    <source>
        <dbReference type="EMBL" id="SFC06609.1"/>
    </source>
</evidence>
<dbReference type="GO" id="GO:0044550">
    <property type="term" value="P:secondary metabolite biosynthetic process"/>
    <property type="evidence" value="ECO:0007669"/>
    <property type="project" value="TreeGrafter"/>
</dbReference>
<dbReference type="PANTHER" id="PTHR34069">
    <property type="entry name" value="3-OXOACYL-[ACYL-CARRIER-PROTEIN] SYNTHASE 3"/>
    <property type="match status" value="1"/>
</dbReference>
<accession>A0A1I1G427</accession>
<feature type="domain" description="Beta-ketoacyl-[acyl-carrier-protein] synthase III N-terminal" evidence="4">
    <location>
        <begin position="109"/>
        <end position="188"/>
    </location>
</feature>
<evidence type="ECO:0000256" key="2">
    <source>
        <dbReference type="ARBA" id="ARBA00023315"/>
    </source>
</evidence>
<dbReference type="InterPro" id="IPR013747">
    <property type="entry name" value="ACP_syn_III_C"/>
</dbReference>
<feature type="domain" description="Beta-ketoacyl-[acyl-carrier-protein] synthase III C-terminal" evidence="3">
    <location>
        <begin position="249"/>
        <end position="337"/>
    </location>
</feature>
<evidence type="ECO:0000259" key="3">
    <source>
        <dbReference type="Pfam" id="PF08541"/>
    </source>
</evidence>
<dbReference type="CDD" id="cd00830">
    <property type="entry name" value="KAS_III"/>
    <property type="match status" value="1"/>
</dbReference>
<keyword evidence="2" id="KW-0012">Acyltransferase</keyword>
<dbReference type="SUPFAM" id="SSF53901">
    <property type="entry name" value="Thiolase-like"/>
    <property type="match status" value="1"/>
</dbReference>
<name>A0A1I1G427_9BURK</name>
<dbReference type="OrthoDB" id="9815506at2"/>
<dbReference type="GO" id="GO:0004315">
    <property type="term" value="F:3-oxoacyl-[acyl-carrier-protein] synthase activity"/>
    <property type="evidence" value="ECO:0007669"/>
    <property type="project" value="InterPro"/>
</dbReference>
<dbReference type="EMBL" id="FOLD01000003">
    <property type="protein sequence ID" value="SFC06609.1"/>
    <property type="molecule type" value="Genomic_DNA"/>
</dbReference>
<dbReference type="Gene3D" id="3.40.47.10">
    <property type="match status" value="1"/>
</dbReference>
<organism evidence="5 6">
    <name type="scientific">Massilia yuzhufengensis</name>
    <dbReference type="NCBI Taxonomy" id="1164594"/>
    <lineage>
        <taxon>Bacteria</taxon>
        <taxon>Pseudomonadati</taxon>
        <taxon>Pseudomonadota</taxon>
        <taxon>Betaproteobacteria</taxon>
        <taxon>Burkholderiales</taxon>
        <taxon>Oxalobacteraceae</taxon>
        <taxon>Telluria group</taxon>
        <taxon>Massilia</taxon>
    </lineage>
</organism>
<dbReference type="RefSeq" id="WP_091871720.1">
    <property type="nucleotide sequence ID" value="NZ_FOLD01000003.1"/>
</dbReference>
<reference evidence="6" key="1">
    <citation type="submission" date="2016-10" db="EMBL/GenBank/DDBJ databases">
        <authorList>
            <person name="Varghese N."/>
            <person name="Submissions S."/>
        </authorList>
    </citation>
    <scope>NUCLEOTIDE SEQUENCE [LARGE SCALE GENOMIC DNA]</scope>
    <source>
        <strain evidence="6">CGMCC 1.12041</strain>
    </source>
</reference>
<proteinExistence type="predicted"/>
<gene>
    <name evidence="5" type="ORF">SAMN05216204_103195</name>
</gene>
<keyword evidence="1" id="KW-0808">Transferase</keyword>
<protein>
    <submittedName>
        <fullName evidence="5">3-oxoacyl-[acyl-carrier-protein] synthase-3</fullName>
    </submittedName>
</protein>
<dbReference type="PANTHER" id="PTHR34069:SF2">
    <property type="entry name" value="BETA-KETOACYL-[ACYL-CARRIER-PROTEIN] SYNTHASE III"/>
    <property type="match status" value="1"/>
</dbReference>
<dbReference type="Pfam" id="PF08541">
    <property type="entry name" value="ACP_syn_III_C"/>
    <property type="match status" value="1"/>
</dbReference>